<evidence type="ECO:0000313" key="1">
    <source>
        <dbReference type="EMBL" id="MXU63852.1"/>
    </source>
</evidence>
<comment type="caution">
    <text evidence="1">The sequence shown here is derived from an EMBL/GenBank/DDBJ whole genome shotgun (WGS) entry which is preliminary data.</text>
</comment>
<dbReference type="InterPro" id="IPR009389">
    <property type="entry name" value="DUF1045"/>
</dbReference>
<dbReference type="EMBL" id="WUWG01000001">
    <property type="protein sequence ID" value="MXU63852.1"/>
    <property type="molecule type" value="Genomic_DNA"/>
</dbReference>
<gene>
    <name evidence="1" type="ORF">GSH16_00225</name>
</gene>
<reference evidence="1 2" key="1">
    <citation type="submission" date="2019-12" db="EMBL/GenBank/DDBJ databases">
        <title>Strain KN286 was isolated from seawater, which was collected from Caroline Seamount in the tropical western Pacific.</title>
        <authorList>
            <person name="Wang Q."/>
        </authorList>
    </citation>
    <scope>NUCLEOTIDE SEQUENCE [LARGE SCALE GENOMIC DNA]</scope>
    <source>
        <strain evidence="1 2">KN286</strain>
    </source>
</reference>
<organism evidence="1 2">
    <name type="scientific">Oceanomicrobium pacificus</name>
    <dbReference type="NCBI Taxonomy" id="2692916"/>
    <lineage>
        <taxon>Bacteria</taxon>
        <taxon>Pseudomonadati</taxon>
        <taxon>Pseudomonadota</taxon>
        <taxon>Alphaproteobacteria</taxon>
        <taxon>Rhodobacterales</taxon>
        <taxon>Paracoccaceae</taxon>
        <taxon>Oceanomicrobium</taxon>
    </lineage>
</organism>
<accession>A0A6B0TRM0</accession>
<proteinExistence type="predicted"/>
<evidence type="ECO:0000313" key="2">
    <source>
        <dbReference type="Proteomes" id="UP000436016"/>
    </source>
</evidence>
<keyword evidence="2" id="KW-1185">Reference proteome</keyword>
<protein>
    <submittedName>
        <fullName evidence="1">DUF1045 domain-containing protein</fullName>
    </submittedName>
</protein>
<dbReference type="AlphaFoldDB" id="A0A6B0TRM0"/>
<dbReference type="RefSeq" id="WP_160850851.1">
    <property type="nucleotide sequence ID" value="NZ_WUWG01000001.1"/>
</dbReference>
<dbReference type="Gene3D" id="3.90.1140.10">
    <property type="entry name" value="Cyclic phosphodiesterase"/>
    <property type="match status" value="1"/>
</dbReference>
<name>A0A6B0TRM0_9RHOB</name>
<dbReference type="Pfam" id="PF06299">
    <property type="entry name" value="DUF1045"/>
    <property type="match status" value="1"/>
</dbReference>
<sequence>MADFRRFAIYHLPDQAALSSFGARWLGWDIDTGSVPSAWCGAAMETGGNGSEITVPDADRAAVAHLTETPRKYGFHATVKPPFRLAEGVSADALASAARDLASQTRPVTLHGLTIARLGHFLALVPDGPSGALEDMAFNWVKALDRFRAPPSDSELDRRRAAGLSARQEALLQDWGYPFVGPEFRFHMTLTGRLADAATERAARGLIATCLPEIPRPYIVASLALVGERPDGRFETIEQLPLTG</sequence>
<dbReference type="Proteomes" id="UP000436016">
    <property type="component" value="Unassembled WGS sequence"/>
</dbReference>
<dbReference type="PIRSF" id="PIRSF033328">
    <property type="entry name" value="Phest_Mll4975"/>
    <property type="match status" value="1"/>
</dbReference>